<dbReference type="PROSITE" id="PS51354">
    <property type="entry name" value="GLUTAREDOXIN_2"/>
    <property type="match status" value="1"/>
</dbReference>
<dbReference type="EMBL" id="HBIV01013653">
    <property type="protein sequence ID" value="CAE0658456.1"/>
    <property type="molecule type" value="Transcribed_RNA"/>
</dbReference>
<dbReference type="InterPro" id="IPR036249">
    <property type="entry name" value="Thioredoxin-like_sf"/>
</dbReference>
<evidence type="ECO:0000256" key="1">
    <source>
        <dbReference type="ARBA" id="ARBA00023284"/>
    </source>
</evidence>
<dbReference type="PANTHER" id="PTHR10293:SF16">
    <property type="entry name" value="GLUTAREDOXIN-RELATED PROTEIN 5, MITOCHONDRIAL"/>
    <property type="match status" value="1"/>
</dbReference>
<dbReference type="SUPFAM" id="SSF52833">
    <property type="entry name" value="Thioredoxin-like"/>
    <property type="match status" value="1"/>
</dbReference>
<name>A0A7S3YQ68_9EUKA</name>
<proteinExistence type="predicted"/>
<gene>
    <name evidence="3" type="ORF">LGLO00237_LOCUS10028</name>
</gene>
<keyword evidence="1" id="KW-0676">Redox-active center</keyword>
<dbReference type="Pfam" id="PF00462">
    <property type="entry name" value="Glutaredoxin"/>
    <property type="match status" value="1"/>
</dbReference>
<dbReference type="InterPro" id="IPR002109">
    <property type="entry name" value="Glutaredoxin"/>
</dbReference>
<evidence type="ECO:0000313" key="3">
    <source>
        <dbReference type="EMBL" id="CAE0658456.1"/>
    </source>
</evidence>
<dbReference type="Gene3D" id="3.40.30.10">
    <property type="entry name" value="Glutaredoxin"/>
    <property type="match status" value="1"/>
</dbReference>
<sequence length="458" mass="50636">MAADDAAIDARGPRLSFARLRTGLGTYVKKGGKTIGRDRLVPSDVMLKLLCEAGMASSEAKVNLRQFESKHRAIQKGMVSFDRFFREYVRMQCFKTVMHVTSAETKGREARKTQQTTHLDAKLPRRKIVENFARFFTEEDAEEVVASVFRFLRKGPTALTPKEIQTWYLEAYRVSSAKKKKTKEGKTLTEKDRIEGWRRWMKTYTCLGDVTLVIKGTKKKPTCGFSLRAVLALVRAGVEFETFDITKTQSSFQQWWKAEAKWATFPQLWVKGSLFGGLDVIEEYVEEDALWGELQKKGASKLAAVVDEALVARLTSLQAQMDAAAAAAAAKRNADGSGCAAGEAGQQATCASSSRRESKTTAACAGDDARMSAEDSLLVSVLSRKGTADWSAVHQVLAEKDPKRFAAKTPGDVRAQWERVKPLVSAQMKADVEMACGHSCSTCPTRSTCALHDIEDIM</sequence>
<accession>A0A7S3YQ68</accession>
<feature type="domain" description="Glutaredoxin" evidence="2">
    <location>
        <begin position="220"/>
        <end position="274"/>
    </location>
</feature>
<dbReference type="InterPro" id="IPR004480">
    <property type="entry name" value="Monothiol_GRX-rel"/>
</dbReference>
<dbReference type="PANTHER" id="PTHR10293">
    <property type="entry name" value="GLUTAREDOXIN FAMILY MEMBER"/>
    <property type="match status" value="1"/>
</dbReference>
<organism evidence="3">
    <name type="scientific">Lotharella globosa</name>
    <dbReference type="NCBI Taxonomy" id="91324"/>
    <lineage>
        <taxon>Eukaryota</taxon>
        <taxon>Sar</taxon>
        <taxon>Rhizaria</taxon>
        <taxon>Cercozoa</taxon>
        <taxon>Chlorarachniophyceae</taxon>
        <taxon>Lotharella</taxon>
    </lineage>
</organism>
<protein>
    <recommendedName>
        <fullName evidence="2">Glutaredoxin domain-containing protein</fullName>
    </recommendedName>
</protein>
<reference evidence="3" key="1">
    <citation type="submission" date="2021-01" db="EMBL/GenBank/DDBJ databases">
        <authorList>
            <person name="Corre E."/>
            <person name="Pelletier E."/>
            <person name="Niang G."/>
            <person name="Scheremetjew M."/>
            <person name="Finn R."/>
            <person name="Kale V."/>
            <person name="Holt S."/>
            <person name="Cochrane G."/>
            <person name="Meng A."/>
            <person name="Brown T."/>
            <person name="Cohen L."/>
        </authorList>
    </citation>
    <scope>NUCLEOTIDE SEQUENCE</scope>
    <source>
        <strain evidence="3">CCCM811</strain>
    </source>
</reference>
<dbReference type="AlphaFoldDB" id="A0A7S3YQ68"/>
<dbReference type="GO" id="GO:0005739">
    <property type="term" value="C:mitochondrion"/>
    <property type="evidence" value="ECO:0007669"/>
    <property type="project" value="UniProtKB-ARBA"/>
</dbReference>
<evidence type="ECO:0000259" key="2">
    <source>
        <dbReference type="Pfam" id="PF00462"/>
    </source>
</evidence>